<dbReference type="EMBL" id="KE124487">
    <property type="protein sequence ID" value="EWC77609.1"/>
    <property type="molecule type" value="Genomic_DNA"/>
</dbReference>
<accession>W7JRW7</accession>
<evidence type="ECO:0000313" key="3">
    <source>
        <dbReference type="EMBL" id="EWC77609.1"/>
    </source>
</evidence>
<keyword evidence="1" id="KW-0175">Coiled coil</keyword>
<dbReference type="Proteomes" id="UP000030697">
    <property type="component" value="Unassembled WGS sequence"/>
</dbReference>
<feature type="coiled-coil region" evidence="1">
    <location>
        <begin position="700"/>
        <end position="727"/>
    </location>
</feature>
<feature type="compositionally biased region" description="Polar residues" evidence="2">
    <location>
        <begin position="489"/>
        <end position="499"/>
    </location>
</feature>
<gene>
    <name evidence="3" type="ORF">C923_01720</name>
</gene>
<dbReference type="AlphaFoldDB" id="W7JRW7"/>
<evidence type="ECO:0000313" key="4">
    <source>
        <dbReference type="Proteomes" id="UP000030697"/>
    </source>
</evidence>
<sequence>MDSTKKNNIYKLNNQNDEESVKEQKYDNPEEINSFNISKDHNIEATDVSTNKNIINNNIKEDNNIIHLNEFKNIITNQHNSYKNMAYTNMENKKYKESETYIQNKDIYDKIETKQNNIEETNTNFINYEIYKCSIDNDTKKNKKTLLNEMIHMYHLKGSYQSNDDIQKRQNYYLTKKYEKMTEDNFNETPYELSNNSNYLINTNRYNTNHTNYNIRGMSLNSYFTEKKNINQHINENNINQHINENNINRHINENNINRHINENHINQHVNENNINQLKNINSLYKNLESNIQRQISNNLIFGSNYSKYYKNINSEEFKNTYRQTYNYLYKHYNYREPLKRSISLQQKIHTHIINDNTKFKENEKQKKNIYTQKNNFSFDFLRQNHYNIINNKDEHEQDQYRRKKQNRYYDYIKKDKKYIYHSDYIQHFNNIINTYSWSNDNHIYIHQNKNQKKNKSYISTVSTQDNDSDQSNFSSLVKDVFQNNSDSYISSNDVNHNSTIQKKKNKQTFKTQLSKNNLQHLFNQYNKNKKNKKKSNKHEQNNLNNLETIRTTKTNSKESFLQIIQEANIFPSITIQNNNNNNNNNNNIYIPNLNKETQSKNLSYPEQKKRILNLDNHINNTNHYDDFSDNYEHILNTSTNTDISDHGDFKKSNKNNFINKTKNEHEEHFNQNQKNKKKNLHIYGNMKKYKSLNDVSYQNNQTKYEIIDIQKKKQELQKNASGVKKDSSRHSNNIYNYQSVDNHYINEHNNNNKYYKRSLSHESQFKENKNIYIKTNRRNNSIHIKLNDTSNYLFINNSNNHKNTYNSSSIISFNKKKRNKNDNINLNYKTESSTSDFFSFESIDNKKKDIQDIFFNNMKTVNGNKIKNIIKDNNNNNNKKNNKRKNNINIDNHYTKPQNVHQQLTKQKKILIEPQKLLAAIQNFKNHKKSLELDNKINQNNILKKENKNNNLSKQNYLCNVINSDDDTSEHMFVYATK</sequence>
<feature type="region of interest" description="Disordered" evidence="2">
    <location>
        <begin position="489"/>
        <end position="510"/>
    </location>
</feature>
<protein>
    <submittedName>
        <fullName evidence="3">Uncharacterized protein</fullName>
    </submittedName>
</protein>
<reference evidence="3 4" key="1">
    <citation type="submission" date="2013-02" db="EMBL/GenBank/DDBJ databases">
        <title>The Genome Sequence of Plasmodium falciparum UGT5.1.</title>
        <authorList>
            <consortium name="The Broad Institute Genome Sequencing Platform"/>
            <consortium name="The Broad Institute Genome Sequencing Center for Infectious Disease"/>
            <person name="Neafsey D."/>
            <person name="Cheeseman I."/>
            <person name="Volkman S."/>
            <person name="Adams J."/>
            <person name="Walker B."/>
            <person name="Young S.K."/>
            <person name="Zeng Q."/>
            <person name="Gargeya S."/>
            <person name="Fitzgerald M."/>
            <person name="Haas B."/>
            <person name="Abouelleil A."/>
            <person name="Alvarado L."/>
            <person name="Arachchi H.M."/>
            <person name="Berlin A.M."/>
            <person name="Chapman S.B."/>
            <person name="Dewar J."/>
            <person name="Goldberg J."/>
            <person name="Griggs A."/>
            <person name="Gujja S."/>
            <person name="Hansen M."/>
            <person name="Howarth C."/>
            <person name="Imamovic A."/>
            <person name="Larimer J."/>
            <person name="McCowan C."/>
            <person name="Murphy C."/>
            <person name="Neiman D."/>
            <person name="Pearson M."/>
            <person name="Priest M."/>
            <person name="Roberts A."/>
            <person name="Saif S."/>
            <person name="Shea T."/>
            <person name="Sisk P."/>
            <person name="Sykes S."/>
            <person name="Wortman J."/>
            <person name="Nusbaum C."/>
            <person name="Birren B."/>
        </authorList>
    </citation>
    <scope>NUCLEOTIDE SEQUENCE [LARGE SCALE GENOMIC DNA]</scope>
    <source>
        <strain evidence="3 4">UGT5.1</strain>
    </source>
</reference>
<organism evidence="3 4">
    <name type="scientific">Plasmodium falciparum UGT5.1</name>
    <dbReference type="NCBI Taxonomy" id="1237627"/>
    <lineage>
        <taxon>Eukaryota</taxon>
        <taxon>Sar</taxon>
        <taxon>Alveolata</taxon>
        <taxon>Apicomplexa</taxon>
        <taxon>Aconoidasida</taxon>
        <taxon>Haemosporida</taxon>
        <taxon>Plasmodiidae</taxon>
        <taxon>Plasmodium</taxon>
        <taxon>Plasmodium (Laverania)</taxon>
    </lineage>
</organism>
<evidence type="ECO:0000256" key="2">
    <source>
        <dbReference type="SAM" id="MobiDB-lite"/>
    </source>
</evidence>
<proteinExistence type="predicted"/>
<feature type="coiled-coil region" evidence="1">
    <location>
        <begin position="271"/>
        <end position="298"/>
    </location>
</feature>
<evidence type="ECO:0000256" key="1">
    <source>
        <dbReference type="SAM" id="Coils"/>
    </source>
</evidence>
<name>W7JRW7_PLAFA</name>